<dbReference type="Proteomes" id="UP000015106">
    <property type="component" value="Chromosome 2"/>
</dbReference>
<proteinExistence type="predicted"/>
<dbReference type="EnsemblPlants" id="TuG1812G0200004154.01.T01">
    <property type="protein sequence ID" value="TuG1812G0200004154.01.T01.cds372387"/>
    <property type="gene ID" value="TuG1812G0200004154.01"/>
</dbReference>
<feature type="region of interest" description="Disordered" evidence="1">
    <location>
        <begin position="51"/>
        <end position="74"/>
    </location>
</feature>
<name>A0A8R7TKF9_TRIUA</name>
<accession>A0A8R7TKF9</accession>
<protein>
    <submittedName>
        <fullName evidence="2">Uncharacterized protein</fullName>
    </submittedName>
</protein>
<evidence type="ECO:0000313" key="2">
    <source>
        <dbReference type="EnsemblPlants" id="TuG1812G0200004154.01.T01.cds372387"/>
    </source>
</evidence>
<dbReference type="Gramene" id="TuG1812G0200004154.01.T01">
    <property type="protein sequence ID" value="TuG1812G0200004154.01.T01.cds372387"/>
    <property type="gene ID" value="TuG1812G0200004154.01"/>
</dbReference>
<reference evidence="2" key="3">
    <citation type="submission" date="2022-06" db="UniProtKB">
        <authorList>
            <consortium name="EnsemblPlants"/>
        </authorList>
    </citation>
    <scope>IDENTIFICATION</scope>
</reference>
<evidence type="ECO:0000313" key="3">
    <source>
        <dbReference type="Proteomes" id="UP000015106"/>
    </source>
</evidence>
<evidence type="ECO:0000256" key="1">
    <source>
        <dbReference type="SAM" id="MobiDB-lite"/>
    </source>
</evidence>
<reference evidence="2" key="2">
    <citation type="submission" date="2018-03" db="EMBL/GenBank/DDBJ databases">
        <title>The Triticum urartu genome reveals the dynamic nature of wheat genome evolution.</title>
        <authorList>
            <person name="Ling H."/>
            <person name="Ma B."/>
            <person name="Shi X."/>
            <person name="Liu H."/>
            <person name="Dong L."/>
            <person name="Sun H."/>
            <person name="Cao Y."/>
            <person name="Gao Q."/>
            <person name="Zheng S."/>
            <person name="Li Y."/>
            <person name="Yu Y."/>
            <person name="Du H."/>
            <person name="Qi M."/>
            <person name="Li Y."/>
            <person name="Yu H."/>
            <person name="Cui Y."/>
            <person name="Wang N."/>
            <person name="Chen C."/>
            <person name="Wu H."/>
            <person name="Zhao Y."/>
            <person name="Zhang J."/>
            <person name="Li Y."/>
            <person name="Zhou W."/>
            <person name="Zhang B."/>
            <person name="Hu W."/>
            <person name="Eijk M."/>
            <person name="Tang J."/>
            <person name="Witsenboer H."/>
            <person name="Zhao S."/>
            <person name="Li Z."/>
            <person name="Zhang A."/>
            <person name="Wang D."/>
            <person name="Liang C."/>
        </authorList>
    </citation>
    <scope>NUCLEOTIDE SEQUENCE [LARGE SCALE GENOMIC DNA]</scope>
    <source>
        <strain evidence="2">cv. G1812</strain>
    </source>
</reference>
<dbReference type="AlphaFoldDB" id="A0A8R7TKF9"/>
<feature type="compositionally biased region" description="Basic and acidic residues" evidence="1">
    <location>
        <begin position="58"/>
        <end position="68"/>
    </location>
</feature>
<organism evidence="2 3">
    <name type="scientific">Triticum urartu</name>
    <name type="common">Red wild einkorn</name>
    <name type="synonym">Crithodium urartu</name>
    <dbReference type="NCBI Taxonomy" id="4572"/>
    <lineage>
        <taxon>Eukaryota</taxon>
        <taxon>Viridiplantae</taxon>
        <taxon>Streptophyta</taxon>
        <taxon>Embryophyta</taxon>
        <taxon>Tracheophyta</taxon>
        <taxon>Spermatophyta</taxon>
        <taxon>Magnoliopsida</taxon>
        <taxon>Liliopsida</taxon>
        <taxon>Poales</taxon>
        <taxon>Poaceae</taxon>
        <taxon>BOP clade</taxon>
        <taxon>Pooideae</taxon>
        <taxon>Triticodae</taxon>
        <taxon>Triticeae</taxon>
        <taxon>Triticinae</taxon>
        <taxon>Triticum</taxon>
    </lineage>
</organism>
<keyword evidence="3" id="KW-1185">Reference proteome</keyword>
<sequence>MEEINWRRRLRCTAWRRRNPQPEAAPVPRHAVPRHLTGALDAAEAVRAQASLPAASRRGREAWPREDAATVGGAGMRQAPTLLIAAVFREVGVKGKQWQRR</sequence>
<reference evidence="3" key="1">
    <citation type="journal article" date="2013" name="Nature">
        <title>Draft genome of the wheat A-genome progenitor Triticum urartu.</title>
        <authorList>
            <person name="Ling H.Q."/>
            <person name="Zhao S."/>
            <person name="Liu D."/>
            <person name="Wang J."/>
            <person name="Sun H."/>
            <person name="Zhang C."/>
            <person name="Fan H."/>
            <person name="Li D."/>
            <person name="Dong L."/>
            <person name="Tao Y."/>
            <person name="Gao C."/>
            <person name="Wu H."/>
            <person name="Li Y."/>
            <person name="Cui Y."/>
            <person name="Guo X."/>
            <person name="Zheng S."/>
            <person name="Wang B."/>
            <person name="Yu K."/>
            <person name="Liang Q."/>
            <person name="Yang W."/>
            <person name="Lou X."/>
            <person name="Chen J."/>
            <person name="Feng M."/>
            <person name="Jian J."/>
            <person name="Zhang X."/>
            <person name="Luo G."/>
            <person name="Jiang Y."/>
            <person name="Liu J."/>
            <person name="Wang Z."/>
            <person name="Sha Y."/>
            <person name="Zhang B."/>
            <person name="Wu H."/>
            <person name="Tang D."/>
            <person name="Shen Q."/>
            <person name="Xue P."/>
            <person name="Zou S."/>
            <person name="Wang X."/>
            <person name="Liu X."/>
            <person name="Wang F."/>
            <person name="Yang Y."/>
            <person name="An X."/>
            <person name="Dong Z."/>
            <person name="Zhang K."/>
            <person name="Zhang X."/>
            <person name="Luo M.C."/>
            <person name="Dvorak J."/>
            <person name="Tong Y."/>
            <person name="Wang J."/>
            <person name="Yang H."/>
            <person name="Li Z."/>
            <person name="Wang D."/>
            <person name="Zhang A."/>
            <person name="Wang J."/>
        </authorList>
    </citation>
    <scope>NUCLEOTIDE SEQUENCE</scope>
    <source>
        <strain evidence="3">cv. G1812</strain>
    </source>
</reference>